<evidence type="ECO:0000313" key="2">
    <source>
        <dbReference type="EMBL" id="WAR21932.1"/>
    </source>
</evidence>
<proteinExistence type="predicted"/>
<keyword evidence="1" id="KW-1133">Transmembrane helix</keyword>
<accession>A0ABY7FK35</accession>
<gene>
    <name evidence="2" type="ORF">MAR_015906</name>
</gene>
<protein>
    <submittedName>
        <fullName evidence="2">Uncharacterized protein</fullName>
    </submittedName>
</protein>
<reference evidence="2" key="1">
    <citation type="submission" date="2022-11" db="EMBL/GenBank/DDBJ databases">
        <title>Centuries of genome instability and evolution in soft-shell clam transmissible cancer (bioRxiv).</title>
        <authorList>
            <person name="Hart S.F.M."/>
            <person name="Yonemitsu M.A."/>
            <person name="Giersch R.M."/>
            <person name="Beal B.F."/>
            <person name="Arriagada G."/>
            <person name="Davis B.W."/>
            <person name="Ostrander E.A."/>
            <person name="Goff S.P."/>
            <person name="Metzger M.J."/>
        </authorList>
    </citation>
    <scope>NUCLEOTIDE SEQUENCE</scope>
    <source>
        <strain evidence="2">MELC-2E11</strain>
        <tissue evidence="2">Siphon/mantle</tissue>
    </source>
</reference>
<name>A0ABY7FK35_MYAAR</name>
<feature type="non-terminal residue" evidence="2">
    <location>
        <position position="117"/>
    </location>
</feature>
<evidence type="ECO:0000313" key="3">
    <source>
        <dbReference type="Proteomes" id="UP001164746"/>
    </source>
</evidence>
<feature type="transmembrane region" description="Helical" evidence="1">
    <location>
        <begin position="91"/>
        <end position="112"/>
    </location>
</feature>
<dbReference type="EMBL" id="CP111023">
    <property type="protein sequence ID" value="WAR21932.1"/>
    <property type="molecule type" value="Genomic_DNA"/>
</dbReference>
<keyword evidence="1" id="KW-0472">Membrane</keyword>
<evidence type="ECO:0000256" key="1">
    <source>
        <dbReference type="SAM" id="Phobius"/>
    </source>
</evidence>
<keyword evidence="3" id="KW-1185">Reference proteome</keyword>
<dbReference type="Proteomes" id="UP001164746">
    <property type="component" value="Chromosome 12"/>
</dbReference>
<sequence length="117" mass="13048">MTSYGTHEAFDDIPDVTFVCNNRTPNSLRATCIEESEPLNENGRANIKMQESPYADNRWGSEDDMLEYEDGPLCTCGPCKRRRALTGPEKGLIVLALVAFVVIIVLAAHMGWKDEVK</sequence>
<keyword evidence="1" id="KW-0812">Transmembrane</keyword>
<organism evidence="2 3">
    <name type="scientific">Mya arenaria</name>
    <name type="common">Soft-shell clam</name>
    <dbReference type="NCBI Taxonomy" id="6604"/>
    <lineage>
        <taxon>Eukaryota</taxon>
        <taxon>Metazoa</taxon>
        <taxon>Spiralia</taxon>
        <taxon>Lophotrochozoa</taxon>
        <taxon>Mollusca</taxon>
        <taxon>Bivalvia</taxon>
        <taxon>Autobranchia</taxon>
        <taxon>Heteroconchia</taxon>
        <taxon>Euheterodonta</taxon>
        <taxon>Imparidentia</taxon>
        <taxon>Neoheterodontei</taxon>
        <taxon>Myida</taxon>
        <taxon>Myoidea</taxon>
        <taxon>Myidae</taxon>
        <taxon>Mya</taxon>
    </lineage>
</organism>